<keyword evidence="1" id="KW-0812">Transmembrane</keyword>
<comment type="caution">
    <text evidence="2">The sequence shown here is derived from an EMBL/GenBank/DDBJ whole genome shotgun (WGS) entry which is preliminary data.</text>
</comment>
<feature type="transmembrane region" description="Helical" evidence="1">
    <location>
        <begin position="76"/>
        <end position="98"/>
    </location>
</feature>
<dbReference type="Proteomes" id="UP000487117">
    <property type="component" value="Unassembled WGS sequence"/>
</dbReference>
<gene>
    <name evidence="2" type="ORF">GAK31_00639</name>
</gene>
<accession>A0A7V8FJT5</accession>
<keyword evidence="1" id="KW-1133">Transmembrane helix</keyword>
<feature type="transmembrane region" description="Helical" evidence="1">
    <location>
        <begin position="105"/>
        <end position="124"/>
    </location>
</feature>
<dbReference type="AlphaFoldDB" id="A0A7V8FJT5"/>
<name>A0A7V8FJT5_STEMA</name>
<evidence type="ECO:0008006" key="4">
    <source>
        <dbReference type="Google" id="ProtNLM"/>
    </source>
</evidence>
<sequence>MLVFTVAGVVLLHEIPSLWHAKFYVDGQTIMRASPALELFAGSYRGTAWLFAPIFQFLEYVGIDLSAYSTRFDLDWFLANLLWSAPYIGAIWLSAYLARQEFRPGGLFVLFCALILYAPFYGSINKDIVPALISLVFVWGLSPGRPLPAILLFVGLCCVYGLFVRSYFLLLCVMFVGTWAISTDRRKVLVTVALGSILVYFAFAYIPRRLIDIGRSEYLEGVNATRISYLFDDFSAAGFLLNRLSSLVRIAFPLELVLKSPDYAPFVVFRCYVSVLALRMMGRSMPSDVRAASSLIFAFTLTQAVFELDFGSAFRHFMMIMPVVVYLQARSGTALTRRLLPRLALR</sequence>
<organism evidence="2 3">
    <name type="scientific">Stenotrophomonas maltophilia</name>
    <name type="common">Pseudomonas maltophilia</name>
    <name type="synonym">Xanthomonas maltophilia</name>
    <dbReference type="NCBI Taxonomy" id="40324"/>
    <lineage>
        <taxon>Bacteria</taxon>
        <taxon>Pseudomonadati</taxon>
        <taxon>Pseudomonadota</taxon>
        <taxon>Gammaproteobacteria</taxon>
        <taxon>Lysobacterales</taxon>
        <taxon>Lysobacteraceae</taxon>
        <taxon>Stenotrophomonas</taxon>
        <taxon>Stenotrophomonas maltophilia group</taxon>
    </lineage>
</organism>
<proteinExistence type="predicted"/>
<protein>
    <recommendedName>
        <fullName evidence="4">EpsG family protein</fullName>
    </recommendedName>
</protein>
<evidence type="ECO:0000256" key="1">
    <source>
        <dbReference type="SAM" id="Phobius"/>
    </source>
</evidence>
<keyword evidence="1" id="KW-0472">Membrane</keyword>
<feature type="transmembrane region" description="Helical" evidence="1">
    <location>
        <begin position="149"/>
        <end position="176"/>
    </location>
</feature>
<evidence type="ECO:0000313" key="3">
    <source>
        <dbReference type="Proteomes" id="UP000487117"/>
    </source>
</evidence>
<evidence type="ECO:0000313" key="2">
    <source>
        <dbReference type="EMBL" id="KAF1017374.1"/>
    </source>
</evidence>
<dbReference type="EMBL" id="WNDS01000001">
    <property type="protein sequence ID" value="KAF1017374.1"/>
    <property type="molecule type" value="Genomic_DNA"/>
</dbReference>
<feature type="transmembrane region" description="Helical" evidence="1">
    <location>
        <begin position="188"/>
        <end position="206"/>
    </location>
</feature>
<reference evidence="3" key="1">
    <citation type="journal article" date="2020" name="MBio">
        <title>Horizontal gene transfer to a defensive symbiont with a reduced genome amongst a multipartite beetle microbiome.</title>
        <authorList>
            <person name="Waterworth S.C."/>
            <person name="Florez L.V."/>
            <person name="Rees E.R."/>
            <person name="Hertweck C."/>
            <person name="Kaltenpoth M."/>
            <person name="Kwan J.C."/>
        </authorList>
    </citation>
    <scope>NUCLEOTIDE SEQUENCE [LARGE SCALE GENOMIC DNA]</scope>
</reference>